<name>A0AAE0JCK5_9PEZI</name>
<organism evidence="2 3">
    <name type="scientific">Neurospora tetraspora</name>
    <dbReference type="NCBI Taxonomy" id="94610"/>
    <lineage>
        <taxon>Eukaryota</taxon>
        <taxon>Fungi</taxon>
        <taxon>Dikarya</taxon>
        <taxon>Ascomycota</taxon>
        <taxon>Pezizomycotina</taxon>
        <taxon>Sordariomycetes</taxon>
        <taxon>Sordariomycetidae</taxon>
        <taxon>Sordariales</taxon>
        <taxon>Sordariaceae</taxon>
        <taxon>Neurospora</taxon>
    </lineage>
</organism>
<dbReference type="Proteomes" id="UP001278500">
    <property type="component" value="Unassembled WGS sequence"/>
</dbReference>
<proteinExistence type="predicted"/>
<keyword evidence="3" id="KW-1185">Reference proteome</keyword>
<comment type="caution">
    <text evidence="2">The sequence shown here is derived from an EMBL/GenBank/DDBJ whole genome shotgun (WGS) entry which is preliminary data.</text>
</comment>
<dbReference type="GeneID" id="87864144"/>
<evidence type="ECO:0000256" key="1">
    <source>
        <dbReference type="SAM" id="SignalP"/>
    </source>
</evidence>
<sequence length="86" mass="9420">MAILIGTPCGRLLVLVISGNGGVSGAGLRWRCCRCGSEDSSVGRDIISERGKSGVVSSLLVVRNFEKLCCNVVLSFDVWWWRKFSR</sequence>
<evidence type="ECO:0000313" key="2">
    <source>
        <dbReference type="EMBL" id="KAK3342694.1"/>
    </source>
</evidence>
<accession>A0AAE0JCK5</accession>
<keyword evidence="1" id="KW-0732">Signal</keyword>
<gene>
    <name evidence="2" type="ORF">B0H65DRAFT_469021</name>
</gene>
<reference evidence="2" key="2">
    <citation type="submission" date="2023-06" db="EMBL/GenBank/DDBJ databases">
        <authorList>
            <consortium name="Lawrence Berkeley National Laboratory"/>
            <person name="Haridas S."/>
            <person name="Hensen N."/>
            <person name="Bonometti L."/>
            <person name="Westerberg I."/>
            <person name="Brannstrom I.O."/>
            <person name="Guillou S."/>
            <person name="Cros-Aarteil S."/>
            <person name="Calhoun S."/>
            <person name="Kuo A."/>
            <person name="Mondo S."/>
            <person name="Pangilinan J."/>
            <person name="Riley R."/>
            <person name="Labutti K."/>
            <person name="Andreopoulos B."/>
            <person name="Lipzen A."/>
            <person name="Chen C."/>
            <person name="Yanf M."/>
            <person name="Daum C."/>
            <person name="Ng V."/>
            <person name="Clum A."/>
            <person name="Steindorff A."/>
            <person name="Ohm R."/>
            <person name="Martin F."/>
            <person name="Silar P."/>
            <person name="Natvig D."/>
            <person name="Lalanne C."/>
            <person name="Gautier V."/>
            <person name="Ament-Velasquez S.L."/>
            <person name="Kruys A."/>
            <person name="Hutchinson M.I."/>
            <person name="Powell A.J."/>
            <person name="Barry K."/>
            <person name="Miller A.N."/>
            <person name="Grigoriev I.V."/>
            <person name="Debuchy R."/>
            <person name="Gladieux P."/>
            <person name="Thoren M.H."/>
            <person name="Johannesson H."/>
        </authorList>
    </citation>
    <scope>NUCLEOTIDE SEQUENCE</scope>
    <source>
        <strain evidence="2">CBS 560.94</strain>
    </source>
</reference>
<reference evidence="2" key="1">
    <citation type="journal article" date="2023" name="Mol. Phylogenet. Evol.">
        <title>Genome-scale phylogeny and comparative genomics of the fungal order Sordariales.</title>
        <authorList>
            <person name="Hensen N."/>
            <person name="Bonometti L."/>
            <person name="Westerberg I."/>
            <person name="Brannstrom I.O."/>
            <person name="Guillou S."/>
            <person name="Cros-Aarteil S."/>
            <person name="Calhoun S."/>
            <person name="Haridas S."/>
            <person name="Kuo A."/>
            <person name="Mondo S."/>
            <person name="Pangilinan J."/>
            <person name="Riley R."/>
            <person name="LaButti K."/>
            <person name="Andreopoulos B."/>
            <person name="Lipzen A."/>
            <person name="Chen C."/>
            <person name="Yan M."/>
            <person name="Daum C."/>
            <person name="Ng V."/>
            <person name="Clum A."/>
            <person name="Steindorff A."/>
            <person name="Ohm R.A."/>
            <person name="Martin F."/>
            <person name="Silar P."/>
            <person name="Natvig D.O."/>
            <person name="Lalanne C."/>
            <person name="Gautier V."/>
            <person name="Ament-Velasquez S.L."/>
            <person name="Kruys A."/>
            <person name="Hutchinson M.I."/>
            <person name="Powell A.J."/>
            <person name="Barry K."/>
            <person name="Miller A.N."/>
            <person name="Grigoriev I.V."/>
            <person name="Debuchy R."/>
            <person name="Gladieux P."/>
            <person name="Hiltunen Thoren M."/>
            <person name="Johannesson H."/>
        </authorList>
    </citation>
    <scope>NUCLEOTIDE SEQUENCE</scope>
    <source>
        <strain evidence="2">CBS 560.94</strain>
    </source>
</reference>
<dbReference type="EMBL" id="JAUEPP010000005">
    <property type="protein sequence ID" value="KAK3342694.1"/>
    <property type="molecule type" value="Genomic_DNA"/>
</dbReference>
<feature type="chain" id="PRO_5042015848" description="Secreted protein" evidence="1">
    <location>
        <begin position="26"/>
        <end position="86"/>
    </location>
</feature>
<evidence type="ECO:0008006" key="4">
    <source>
        <dbReference type="Google" id="ProtNLM"/>
    </source>
</evidence>
<protein>
    <recommendedName>
        <fullName evidence="4">Secreted protein</fullName>
    </recommendedName>
</protein>
<dbReference type="RefSeq" id="XP_062680487.1">
    <property type="nucleotide sequence ID" value="XM_062826990.1"/>
</dbReference>
<evidence type="ECO:0000313" key="3">
    <source>
        <dbReference type="Proteomes" id="UP001278500"/>
    </source>
</evidence>
<dbReference type="AlphaFoldDB" id="A0AAE0JCK5"/>
<feature type="signal peptide" evidence="1">
    <location>
        <begin position="1"/>
        <end position="25"/>
    </location>
</feature>